<accession>X1NC16</accession>
<proteinExistence type="predicted"/>
<dbReference type="AlphaFoldDB" id="X1NC16"/>
<dbReference type="EMBL" id="BARV01006708">
    <property type="protein sequence ID" value="GAI16209.1"/>
    <property type="molecule type" value="Genomic_DNA"/>
</dbReference>
<sequence length="39" mass="4240">MVKLPAVSSVGFSITNKYKSLKCIDFVPKSIADVDSDHV</sequence>
<organism evidence="1">
    <name type="scientific">marine sediment metagenome</name>
    <dbReference type="NCBI Taxonomy" id="412755"/>
    <lineage>
        <taxon>unclassified sequences</taxon>
        <taxon>metagenomes</taxon>
        <taxon>ecological metagenomes</taxon>
    </lineage>
</organism>
<evidence type="ECO:0000313" key="1">
    <source>
        <dbReference type="EMBL" id="GAI16209.1"/>
    </source>
</evidence>
<comment type="caution">
    <text evidence="1">The sequence shown here is derived from an EMBL/GenBank/DDBJ whole genome shotgun (WGS) entry which is preliminary data.</text>
</comment>
<name>X1NC16_9ZZZZ</name>
<gene>
    <name evidence="1" type="ORF">S06H3_13743</name>
</gene>
<feature type="non-terminal residue" evidence="1">
    <location>
        <position position="39"/>
    </location>
</feature>
<reference evidence="1" key="1">
    <citation type="journal article" date="2014" name="Front. Microbiol.">
        <title>High frequency of phylogenetically diverse reductive dehalogenase-homologous genes in deep subseafloor sedimentary metagenomes.</title>
        <authorList>
            <person name="Kawai M."/>
            <person name="Futagami T."/>
            <person name="Toyoda A."/>
            <person name="Takaki Y."/>
            <person name="Nishi S."/>
            <person name="Hori S."/>
            <person name="Arai W."/>
            <person name="Tsubouchi T."/>
            <person name="Morono Y."/>
            <person name="Uchiyama I."/>
            <person name="Ito T."/>
            <person name="Fujiyama A."/>
            <person name="Inagaki F."/>
            <person name="Takami H."/>
        </authorList>
    </citation>
    <scope>NUCLEOTIDE SEQUENCE</scope>
    <source>
        <strain evidence="1">Expedition CK06-06</strain>
    </source>
</reference>
<protein>
    <submittedName>
        <fullName evidence="1">Uncharacterized protein</fullName>
    </submittedName>
</protein>